<dbReference type="PANTHER" id="PTHR33360">
    <property type="entry name" value="TRANSPOSASE FOR INSERTION SEQUENCE ELEMENT IS200"/>
    <property type="match status" value="1"/>
</dbReference>
<evidence type="ECO:0000313" key="2">
    <source>
        <dbReference type="EMBL" id="BBF23066.1"/>
    </source>
</evidence>
<dbReference type="GO" id="GO:0004803">
    <property type="term" value="F:transposase activity"/>
    <property type="evidence" value="ECO:0007669"/>
    <property type="project" value="InterPro"/>
</dbReference>
<dbReference type="NCBIfam" id="NF033573">
    <property type="entry name" value="transpos_IS200"/>
    <property type="match status" value="1"/>
</dbReference>
<dbReference type="KEGG" id="sutt:SUTMEG_09570"/>
<gene>
    <name evidence="2" type="ORF">SUTMEG_09570</name>
</gene>
<dbReference type="RefSeq" id="WP_120177830.1">
    <property type="nucleotide sequence ID" value="NZ_AP018786.1"/>
</dbReference>
<dbReference type="GO" id="GO:0006313">
    <property type="term" value="P:DNA transposition"/>
    <property type="evidence" value="ECO:0007669"/>
    <property type="project" value="InterPro"/>
</dbReference>
<dbReference type="Pfam" id="PF01797">
    <property type="entry name" value="Y1_Tnp"/>
    <property type="match status" value="1"/>
</dbReference>
<organism evidence="2 3">
    <name type="scientific">Sutterella megalosphaeroides</name>
    <dbReference type="NCBI Taxonomy" id="2494234"/>
    <lineage>
        <taxon>Bacteria</taxon>
        <taxon>Pseudomonadati</taxon>
        <taxon>Pseudomonadota</taxon>
        <taxon>Betaproteobacteria</taxon>
        <taxon>Burkholderiales</taxon>
        <taxon>Sutterellaceae</taxon>
        <taxon>Sutterella</taxon>
    </lineage>
</organism>
<proteinExistence type="predicted"/>
<dbReference type="OrthoDB" id="9798161at2"/>
<keyword evidence="3" id="KW-1185">Reference proteome</keyword>
<dbReference type="SMART" id="SM01321">
    <property type="entry name" value="Y1_Tnp"/>
    <property type="match status" value="1"/>
</dbReference>
<reference evidence="2 3" key="1">
    <citation type="journal article" date="2018" name="Int. J. Syst. Evol. Microbiol.">
        <title>Mesosutterella multiformis gen. nov., sp. nov., a member of the family Sutterellaceae and Sutterella megalosphaeroides sp. nov., isolated from human faeces.</title>
        <authorList>
            <person name="Sakamoto M."/>
            <person name="Ikeyama N."/>
            <person name="Kunihiro T."/>
            <person name="Iino T."/>
            <person name="Yuki M."/>
            <person name="Ohkuma M."/>
        </authorList>
    </citation>
    <scope>NUCLEOTIDE SEQUENCE [LARGE SCALE GENOMIC DNA]</scope>
    <source>
        <strain evidence="2 3">6FBBBH3</strain>
    </source>
</reference>
<name>A0A2Z6IEF0_9BURK</name>
<protein>
    <submittedName>
        <fullName evidence="2">Transposase</fullName>
    </submittedName>
</protein>
<evidence type="ECO:0000313" key="3">
    <source>
        <dbReference type="Proteomes" id="UP000271003"/>
    </source>
</evidence>
<dbReference type="Proteomes" id="UP000271003">
    <property type="component" value="Chromosome"/>
</dbReference>
<dbReference type="InterPro" id="IPR002686">
    <property type="entry name" value="Transposase_17"/>
</dbReference>
<dbReference type="EMBL" id="AP018786">
    <property type="protein sequence ID" value="BBF23066.1"/>
    <property type="molecule type" value="Genomic_DNA"/>
</dbReference>
<sequence length="147" mass="16620">MFDDYDKRRHSVTKLCVHLVFTTKYRRKVMTPPILEEMKVTLRETAEKIGCTVKEINGEEDHIHLLLLFPADMSISSMVNSLKTVSSRMIRKNHPNILHGGNTGLFWSRSYFAATAGGVTVDVLKRYVESQGTRSRHSSPPLEGEGS</sequence>
<dbReference type="InterPro" id="IPR036515">
    <property type="entry name" value="Transposase_17_sf"/>
</dbReference>
<accession>A0A2Z6IEF0</accession>
<dbReference type="PANTHER" id="PTHR33360:SF2">
    <property type="entry name" value="TRANSPOSASE FOR INSERTION SEQUENCE ELEMENT IS200"/>
    <property type="match status" value="1"/>
</dbReference>
<dbReference type="Gene3D" id="3.30.70.1290">
    <property type="entry name" value="Transposase IS200-like"/>
    <property type="match status" value="1"/>
</dbReference>
<evidence type="ECO:0000259" key="1">
    <source>
        <dbReference type="SMART" id="SM01321"/>
    </source>
</evidence>
<dbReference type="GO" id="GO:0003677">
    <property type="term" value="F:DNA binding"/>
    <property type="evidence" value="ECO:0007669"/>
    <property type="project" value="InterPro"/>
</dbReference>
<feature type="domain" description="Transposase IS200-like" evidence="1">
    <location>
        <begin position="12"/>
        <end position="131"/>
    </location>
</feature>
<dbReference type="AlphaFoldDB" id="A0A2Z6IEF0"/>
<dbReference type="SUPFAM" id="SSF143422">
    <property type="entry name" value="Transposase IS200-like"/>
    <property type="match status" value="1"/>
</dbReference>